<dbReference type="InterPro" id="IPR009637">
    <property type="entry name" value="GPR107/GPR108-like"/>
</dbReference>
<proteinExistence type="predicted"/>
<feature type="compositionally biased region" description="Basic and acidic residues" evidence="1">
    <location>
        <begin position="67"/>
        <end position="88"/>
    </location>
</feature>
<dbReference type="GO" id="GO:0016020">
    <property type="term" value="C:membrane"/>
    <property type="evidence" value="ECO:0007669"/>
    <property type="project" value="InterPro"/>
</dbReference>
<dbReference type="Proteomes" id="UP000078550">
    <property type="component" value="Unassembled WGS sequence"/>
</dbReference>
<gene>
    <name evidence="3" type="ORF">POVWA1_057810</name>
    <name evidence="4" type="ORF">POVWA2_057160</name>
</gene>
<reference evidence="5 6" key="2">
    <citation type="submission" date="2016-05" db="EMBL/GenBank/DDBJ databases">
        <authorList>
            <person name="Naeem Raeece"/>
        </authorList>
    </citation>
    <scope>NUCLEOTIDE SEQUENCE [LARGE SCALE GENOMIC DNA]</scope>
</reference>
<organism evidence="3 6">
    <name type="scientific">Plasmodium ovale wallikeri</name>
    <dbReference type="NCBI Taxonomy" id="864142"/>
    <lineage>
        <taxon>Eukaryota</taxon>
        <taxon>Sar</taxon>
        <taxon>Alveolata</taxon>
        <taxon>Apicomplexa</taxon>
        <taxon>Aconoidasida</taxon>
        <taxon>Haemosporida</taxon>
        <taxon>Plasmodiidae</taxon>
        <taxon>Plasmodium</taxon>
        <taxon>Plasmodium (Plasmodium)</taxon>
    </lineage>
</organism>
<feature type="compositionally biased region" description="Acidic residues" evidence="1">
    <location>
        <begin position="99"/>
        <end position="108"/>
    </location>
</feature>
<evidence type="ECO:0000313" key="6">
    <source>
        <dbReference type="Proteomes" id="UP000078555"/>
    </source>
</evidence>
<keyword evidence="2" id="KW-0812">Transmembrane</keyword>
<keyword evidence="3" id="KW-0675">Receptor</keyword>
<reference evidence="3" key="1">
    <citation type="submission" date="2016-05" db="EMBL/GenBank/DDBJ databases">
        <authorList>
            <person name="Lavstsen T."/>
            <person name="Jespersen J.S."/>
        </authorList>
    </citation>
    <scope>NUCLEOTIDE SEQUENCE [LARGE SCALE GENOMIC DNA]</scope>
</reference>
<keyword evidence="2" id="KW-0472">Membrane</keyword>
<sequence length="332" mass="39170">MSKECSDDGKYANAGLYIFGKDDTPFVLLGEKNDMKLKEAHAIFENVGISTTDNKNTKYFSFDMEEKEDKKGDDSKKKEENETYRNDAHISNASNHDREEEDEDEEGGEKEKFKIHLYKDNPYLRKKKEYRYEVEEESNVTPDLFLELIIMRESDFNTFYLPKDSDVCCQMETEGIDGNQSYTCPGKGYLKRYVDESNIYSLKLPVYFINDRIHNNDISTSPNEINNEQLLTKIKNTYVYNISKTDVYALFLSNCLDSKKFELELHGNIHILNKYGYLPGDKISKLNLYVFLMLIYFGYLLLWIYMLVKNKQYVIKIQIWILVFYRYALNRC</sequence>
<keyword evidence="6" id="KW-1185">Reference proteome</keyword>
<evidence type="ECO:0000313" key="3">
    <source>
        <dbReference type="EMBL" id="SBT48522.1"/>
    </source>
</evidence>
<feature type="region of interest" description="Disordered" evidence="1">
    <location>
        <begin position="60"/>
        <end position="112"/>
    </location>
</feature>
<evidence type="ECO:0000256" key="2">
    <source>
        <dbReference type="SAM" id="Phobius"/>
    </source>
</evidence>
<accession>A0A1A8ZXA9</accession>
<dbReference type="EMBL" id="FLRE01000193">
    <property type="protein sequence ID" value="SBT48965.1"/>
    <property type="molecule type" value="Genomic_DNA"/>
</dbReference>
<feature type="transmembrane region" description="Helical" evidence="2">
    <location>
        <begin position="286"/>
        <end position="307"/>
    </location>
</feature>
<dbReference type="GO" id="GO:0005794">
    <property type="term" value="C:Golgi apparatus"/>
    <property type="evidence" value="ECO:0007669"/>
    <property type="project" value="TreeGrafter"/>
</dbReference>
<evidence type="ECO:0000313" key="4">
    <source>
        <dbReference type="EMBL" id="SBT48965.1"/>
    </source>
</evidence>
<dbReference type="Proteomes" id="UP000078555">
    <property type="component" value="Unassembled WGS sequence"/>
</dbReference>
<evidence type="ECO:0000313" key="5">
    <source>
        <dbReference type="Proteomes" id="UP000078550"/>
    </source>
</evidence>
<dbReference type="EMBL" id="FLRD01000150">
    <property type="protein sequence ID" value="SBT48522.1"/>
    <property type="molecule type" value="Genomic_DNA"/>
</dbReference>
<protein>
    <submittedName>
        <fullName evidence="3">Serpentine receptor, putative</fullName>
    </submittedName>
</protein>
<evidence type="ECO:0000256" key="1">
    <source>
        <dbReference type="SAM" id="MobiDB-lite"/>
    </source>
</evidence>
<dbReference type="PANTHER" id="PTHR21229">
    <property type="entry name" value="LUNG SEVEN TRANSMEMBRANE RECEPTOR"/>
    <property type="match status" value="1"/>
</dbReference>
<keyword evidence="2" id="KW-1133">Transmembrane helix</keyword>
<dbReference type="PANTHER" id="PTHR21229:SF1">
    <property type="entry name" value="GH17801P"/>
    <property type="match status" value="1"/>
</dbReference>
<name>A0A1A8ZXA9_PLAOA</name>
<dbReference type="AlphaFoldDB" id="A0A1A8ZXA9"/>